<gene>
    <name evidence="6" type="ORF">SAMN04487772_104113</name>
</gene>
<protein>
    <submittedName>
        <fullName evidence="6">4Fe-4S single cluster domain-containing protein</fullName>
    </submittedName>
</protein>
<keyword evidence="2" id="KW-0479">Metal-binding</keyword>
<dbReference type="PROSITE" id="PS51918">
    <property type="entry name" value="RADICAL_SAM"/>
    <property type="match status" value="1"/>
</dbReference>
<dbReference type="Pfam" id="PF04055">
    <property type="entry name" value="Radical_SAM"/>
    <property type="match status" value="1"/>
</dbReference>
<dbReference type="CDD" id="cd01335">
    <property type="entry name" value="Radical_SAM"/>
    <property type="match status" value="1"/>
</dbReference>
<evidence type="ECO:0000256" key="1">
    <source>
        <dbReference type="ARBA" id="ARBA00022691"/>
    </source>
</evidence>
<dbReference type="Gene3D" id="3.20.20.70">
    <property type="entry name" value="Aldolase class I"/>
    <property type="match status" value="1"/>
</dbReference>
<dbReference type="PANTHER" id="PTHR11228:SF34">
    <property type="entry name" value="TUNGSTEN-CONTAINING ALDEHYDE FERREDOXIN OXIDOREDUCTASE COFACTOR MODIFYING PROTEIN"/>
    <property type="match status" value="1"/>
</dbReference>
<proteinExistence type="predicted"/>
<evidence type="ECO:0000313" key="6">
    <source>
        <dbReference type="EMBL" id="SES84964.1"/>
    </source>
</evidence>
<dbReference type="OrthoDB" id="9810775at2"/>
<dbReference type="GO" id="GO:0046872">
    <property type="term" value="F:metal ion binding"/>
    <property type="evidence" value="ECO:0007669"/>
    <property type="project" value="UniProtKB-KW"/>
</dbReference>
<keyword evidence="4" id="KW-0411">Iron-sulfur</keyword>
<dbReference type="InterPro" id="IPR013785">
    <property type="entry name" value="Aldolase_TIM"/>
</dbReference>
<dbReference type="InterPro" id="IPR007197">
    <property type="entry name" value="rSAM"/>
</dbReference>
<dbReference type="InterPro" id="IPR058240">
    <property type="entry name" value="rSAM_sf"/>
</dbReference>
<dbReference type="GO" id="GO:0003824">
    <property type="term" value="F:catalytic activity"/>
    <property type="evidence" value="ECO:0007669"/>
    <property type="project" value="InterPro"/>
</dbReference>
<evidence type="ECO:0000259" key="5">
    <source>
        <dbReference type="PROSITE" id="PS51918"/>
    </source>
</evidence>
<dbReference type="AlphaFoldDB" id="A0A1H9ZT74"/>
<evidence type="ECO:0000256" key="3">
    <source>
        <dbReference type="ARBA" id="ARBA00023004"/>
    </source>
</evidence>
<accession>A0A1H9ZT74</accession>
<evidence type="ECO:0000313" key="7">
    <source>
        <dbReference type="Proteomes" id="UP000199800"/>
    </source>
</evidence>
<evidence type="ECO:0000256" key="2">
    <source>
        <dbReference type="ARBA" id="ARBA00022723"/>
    </source>
</evidence>
<organism evidence="6 7">
    <name type="scientific">[Clostridium] polysaccharolyticum</name>
    <dbReference type="NCBI Taxonomy" id="29364"/>
    <lineage>
        <taxon>Bacteria</taxon>
        <taxon>Bacillati</taxon>
        <taxon>Bacillota</taxon>
        <taxon>Clostridia</taxon>
        <taxon>Lachnospirales</taxon>
        <taxon>Lachnospiraceae</taxon>
    </lineage>
</organism>
<dbReference type="RefSeq" id="WP_092476657.1">
    <property type="nucleotide sequence ID" value="NZ_FOHN01000004.1"/>
</dbReference>
<dbReference type="SFLD" id="SFLDS00029">
    <property type="entry name" value="Radical_SAM"/>
    <property type="match status" value="1"/>
</dbReference>
<dbReference type="PANTHER" id="PTHR11228">
    <property type="entry name" value="RADICAL SAM DOMAIN PROTEIN"/>
    <property type="match status" value="1"/>
</dbReference>
<dbReference type="InterPro" id="IPR050377">
    <property type="entry name" value="Radical_SAM_PqqE_MftC-like"/>
</dbReference>
<keyword evidence="1" id="KW-0949">S-adenosyl-L-methionine</keyword>
<keyword evidence="7" id="KW-1185">Reference proteome</keyword>
<sequence length="307" mass="35187">MKGLSIHLTDQCNQSCKFCVVDSYQERKEAVNMKTIKKFLKENSGQGYEIVNIHGGESTIVPGFIEVLTMIKEYGYPQVSLQTNARTLKDKEFTQQLIDLNVKTFVTSFHTISEKEMADLANVDETWLGEIIQGIKNAKELGAKVRTNTVVYKKNRNQLVDIIKFIVKELKVDHINISAMHPAGRAYKNFEEVAPRLTDIIEPVKQAVDYVESQGTVVTLEGFAPCMLGDYTKYIVDWEASNFKLLYHMFVLPNYADFMTSKTRTLGVMCEKCIYKKDKLCGGMYNEYIEKYGWDEFKNVKPILETE</sequence>
<keyword evidence="3" id="KW-0408">Iron</keyword>
<dbReference type="SMART" id="SM00729">
    <property type="entry name" value="Elp3"/>
    <property type="match status" value="1"/>
</dbReference>
<dbReference type="SFLD" id="SFLDG01067">
    <property type="entry name" value="SPASM/twitch_domain_containing"/>
    <property type="match status" value="1"/>
</dbReference>
<reference evidence="6 7" key="1">
    <citation type="submission" date="2016-10" db="EMBL/GenBank/DDBJ databases">
        <authorList>
            <person name="de Groot N.N."/>
        </authorList>
    </citation>
    <scope>NUCLEOTIDE SEQUENCE [LARGE SCALE GENOMIC DNA]</scope>
    <source>
        <strain evidence="6 7">DSM 1801</strain>
    </source>
</reference>
<dbReference type="InterPro" id="IPR006638">
    <property type="entry name" value="Elp3/MiaA/NifB-like_rSAM"/>
</dbReference>
<dbReference type="GO" id="GO:0051536">
    <property type="term" value="F:iron-sulfur cluster binding"/>
    <property type="evidence" value="ECO:0007669"/>
    <property type="project" value="UniProtKB-KW"/>
</dbReference>
<dbReference type="Proteomes" id="UP000199800">
    <property type="component" value="Unassembled WGS sequence"/>
</dbReference>
<name>A0A1H9ZT74_9FIRM</name>
<dbReference type="EMBL" id="FOHN01000004">
    <property type="protein sequence ID" value="SES84964.1"/>
    <property type="molecule type" value="Genomic_DNA"/>
</dbReference>
<dbReference type="SUPFAM" id="SSF102114">
    <property type="entry name" value="Radical SAM enzymes"/>
    <property type="match status" value="1"/>
</dbReference>
<feature type="domain" description="Radical SAM core" evidence="5">
    <location>
        <begin position="1"/>
        <end position="224"/>
    </location>
</feature>
<dbReference type="STRING" id="29364.SAMN04487772_104113"/>
<evidence type="ECO:0000256" key="4">
    <source>
        <dbReference type="ARBA" id="ARBA00023014"/>
    </source>
</evidence>